<sequence>MIKHPLKLSLVTMLLIAGCTTTPDKPTEVNEALDKAYAENVRQNIKPLTYVPNAVQNELMQQNIQTAKNQMLAEKRFDVAARGVLAQDFFSALVKGTKYNIVMHPDVKGRITIDLRDVTLIEALKVIEDMYGYGIEKSDRVVQVFPADVRTETIPLNYLFLKRFGLSTTTVNSGGVSENDPNSGGNNSGNNGNYNNNNNNNYGNNNSSNGGNNQNNPSGTNIYTENESDFWKELKETLTEIMGNEEGRSVIVSPQAGLVTVRGLPQEIRAVKKFISDTQEQLRRQVIIEAKIMEVTLNDDYQQGINWSNVIASAGDTDFTFDTTGNIVNNVISTAIGGTTSFGVSNPDFTAVIDLLQTQGNVQVLSSPRITASNNQKAVIKVGEDEYFVTEVSSTTTTGTATTTTPEIELTPFFSGIALDVTPQIDHNGEVILHVHPSVTVTDEQTKTIKIAEDEYVLPLAQSNVRESDTIIKAKSGEIVVIGGLIETKKTDIESKTPLLGDIPFLGELFKSKAESIQKKELVILLKPIVVGQDTWQHQIKDAREMLKKWFPEDDDSDDEEGE</sequence>
<gene>
    <name evidence="6" type="ORF">SAMN05660429_02307</name>
</gene>
<keyword evidence="1" id="KW-0813">Transport</keyword>
<dbReference type="STRING" id="349064.SAMN05660429_02307"/>
<evidence type="ECO:0000256" key="4">
    <source>
        <dbReference type="SAM" id="MobiDB-lite"/>
    </source>
</evidence>
<dbReference type="InterPro" id="IPR004846">
    <property type="entry name" value="T2SS/T3SS_dom"/>
</dbReference>
<dbReference type="AlphaFoldDB" id="A0A1I0G103"/>
<dbReference type="Gene3D" id="3.30.1370.130">
    <property type="match status" value="1"/>
</dbReference>
<name>A0A1I0G103_THASX</name>
<feature type="compositionally biased region" description="Low complexity" evidence="4">
    <location>
        <begin position="182"/>
        <end position="221"/>
    </location>
</feature>
<dbReference type="SMART" id="SM00965">
    <property type="entry name" value="STN"/>
    <property type="match status" value="1"/>
</dbReference>
<dbReference type="InterPro" id="IPR001775">
    <property type="entry name" value="GspD/PilQ"/>
</dbReference>
<evidence type="ECO:0000313" key="7">
    <source>
        <dbReference type="Proteomes" id="UP000199308"/>
    </source>
</evidence>
<keyword evidence="7" id="KW-1185">Reference proteome</keyword>
<dbReference type="GO" id="GO:0009306">
    <property type="term" value="P:protein secretion"/>
    <property type="evidence" value="ECO:0007669"/>
    <property type="project" value="InterPro"/>
</dbReference>
<protein>
    <submittedName>
        <fullName evidence="6">MSHA biogenesis protein MshL</fullName>
    </submittedName>
</protein>
<dbReference type="InterPro" id="IPR013358">
    <property type="entry name" value="Pilus_biogenesis_MshL"/>
</dbReference>
<dbReference type="PRINTS" id="PR00811">
    <property type="entry name" value="BCTERIALGSPD"/>
</dbReference>
<evidence type="ECO:0000313" key="6">
    <source>
        <dbReference type="EMBL" id="SET64257.1"/>
    </source>
</evidence>
<dbReference type="InterPro" id="IPR011514">
    <property type="entry name" value="Secretin_N_2"/>
</dbReference>
<feature type="domain" description="Secretin/TonB short N-terminal" evidence="5">
    <location>
        <begin position="99"/>
        <end position="147"/>
    </location>
</feature>
<reference evidence="6 7" key="1">
    <citation type="submission" date="2016-10" db="EMBL/GenBank/DDBJ databases">
        <authorList>
            <person name="de Groot N.N."/>
        </authorList>
    </citation>
    <scope>NUCLEOTIDE SEQUENCE [LARGE SCALE GENOMIC DNA]</scope>
    <source>
        <strain evidence="6 7">DSM 19706</strain>
    </source>
</reference>
<dbReference type="GO" id="GO:0015627">
    <property type="term" value="C:type II protein secretion system complex"/>
    <property type="evidence" value="ECO:0007669"/>
    <property type="project" value="TreeGrafter"/>
</dbReference>
<feature type="region of interest" description="Disordered" evidence="4">
    <location>
        <begin position="173"/>
        <end position="224"/>
    </location>
</feature>
<dbReference type="EMBL" id="FOHK01000010">
    <property type="protein sequence ID" value="SET64257.1"/>
    <property type="molecule type" value="Genomic_DNA"/>
</dbReference>
<dbReference type="PANTHER" id="PTHR30332:SF17">
    <property type="entry name" value="TYPE IV PILIATION SYSTEM PROTEIN DR_0774-RELATED"/>
    <property type="match status" value="1"/>
</dbReference>
<dbReference type="NCBIfam" id="TIGR02519">
    <property type="entry name" value="pilus_MshL"/>
    <property type="match status" value="1"/>
</dbReference>
<dbReference type="PANTHER" id="PTHR30332">
    <property type="entry name" value="PROBABLE GENERAL SECRETION PATHWAY PROTEIN D"/>
    <property type="match status" value="1"/>
</dbReference>
<evidence type="ECO:0000259" key="5">
    <source>
        <dbReference type="SMART" id="SM00965"/>
    </source>
</evidence>
<dbReference type="RefSeq" id="WP_093330495.1">
    <property type="nucleotide sequence ID" value="NZ_AP027363.1"/>
</dbReference>
<dbReference type="GO" id="GO:0019867">
    <property type="term" value="C:outer membrane"/>
    <property type="evidence" value="ECO:0007669"/>
    <property type="project" value="InterPro"/>
</dbReference>
<keyword evidence="3" id="KW-0998">Cell outer membrane</keyword>
<evidence type="ECO:0000256" key="3">
    <source>
        <dbReference type="ARBA" id="ARBA00023237"/>
    </source>
</evidence>
<keyword evidence="2" id="KW-0472">Membrane</keyword>
<dbReference type="OrthoDB" id="9775455at2"/>
<dbReference type="Pfam" id="PF07655">
    <property type="entry name" value="Secretin_N_2"/>
    <property type="match status" value="1"/>
</dbReference>
<dbReference type="PROSITE" id="PS51257">
    <property type="entry name" value="PROKAR_LIPOPROTEIN"/>
    <property type="match status" value="1"/>
</dbReference>
<dbReference type="InterPro" id="IPR050810">
    <property type="entry name" value="Bact_Secretion_Sys_Channel"/>
</dbReference>
<dbReference type="GO" id="GO:0009297">
    <property type="term" value="P:pilus assembly"/>
    <property type="evidence" value="ECO:0007669"/>
    <property type="project" value="InterPro"/>
</dbReference>
<dbReference type="InterPro" id="IPR011662">
    <property type="entry name" value="Secretin/TonB_short_N"/>
</dbReference>
<evidence type="ECO:0000256" key="2">
    <source>
        <dbReference type="ARBA" id="ARBA00023136"/>
    </source>
</evidence>
<dbReference type="Proteomes" id="UP000199308">
    <property type="component" value="Unassembled WGS sequence"/>
</dbReference>
<accession>A0A1I0G103</accession>
<organism evidence="6 7">
    <name type="scientific">Thalassotalea agarivorans</name>
    <name type="common">Thalassomonas agarivorans</name>
    <dbReference type="NCBI Taxonomy" id="349064"/>
    <lineage>
        <taxon>Bacteria</taxon>
        <taxon>Pseudomonadati</taxon>
        <taxon>Pseudomonadota</taxon>
        <taxon>Gammaproteobacteria</taxon>
        <taxon>Alteromonadales</taxon>
        <taxon>Colwelliaceae</taxon>
        <taxon>Thalassotalea</taxon>
    </lineage>
</organism>
<evidence type="ECO:0000256" key="1">
    <source>
        <dbReference type="ARBA" id="ARBA00022448"/>
    </source>
</evidence>
<proteinExistence type="predicted"/>
<dbReference type="Pfam" id="PF00263">
    <property type="entry name" value="Secretin"/>
    <property type="match status" value="1"/>
</dbReference>